<sequence length="280" mass="32359">MGHVHSKKKRHKYNKELADYINRNVPDYHNNQHTVDPVDIDRISHYSEPFLQSSLTIQQNSTKKWLTMPITHDSREGSPLLKAAHISYKDIKVDDHPALTKLQNEQNTRLEKMEERMNQIRLHAMQEADRRKYAYLFRAKSRQSPTKDLIKVRKCQTDNFLLKTGQSPTNDLLLKPKDKIILNSNICDEKDNQKLQSSIDDKGEVIPVTVVTETKKSTTGIEKSKKQQIVPAFDTINLSKLFRSMQRPGLFLNTCTILVITNETMTCIKQSKIEFSNLIG</sequence>
<feature type="non-terminal residue" evidence="1">
    <location>
        <position position="1"/>
    </location>
</feature>
<evidence type="ECO:0000313" key="1">
    <source>
        <dbReference type="EMBL" id="OPL21375.1"/>
    </source>
</evidence>
<keyword evidence="2" id="KW-1185">Reference proteome</keyword>
<dbReference type="AlphaFoldDB" id="A0A3L5TQF5"/>
<name>A0A3L5TQF5_MYTGA</name>
<evidence type="ECO:0000313" key="2">
    <source>
        <dbReference type="Proteomes" id="UP000266721"/>
    </source>
</evidence>
<protein>
    <submittedName>
        <fullName evidence="1">Uncharacterized protein</fullName>
    </submittedName>
</protein>
<comment type="caution">
    <text evidence="1">The sequence shown here is derived from an EMBL/GenBank/DDBJ whole genome shotgun (WGS) entry which is preliminary data.</text>
</comment>
<reference evidence="1 2" key="1">
    <citation type="journal article" date="2016" name="PLoS ONE">
        <title>A First Insight into the Genome of the Filter-Feeder Mussel Mytilus galloprovincialis.</title>
        <authorList>
            <person name="Murgarella M."/>
            <person name="Puiu D."/>
            <person name="Novoa B."/>
            <person name="Figueras A."/>
            <person name="Posada D."/>
            <person name="Canchaya C."/>
        </authorList>
    </citation>
    <scope>NUCLEOTIDE SEQUENCE [LARGE SCALE GENOMIC DNA]</scope>
    <source>
        <tissue evidence="1">Muscle</tissue>
    </source>
</reference>
<dbReference type="EMBL" id="KV592191">
    <property type="protein sequence ID" value="OPL21375.1"/>
    <property type="molecule type" value="Genomic_DNA"/>
</dbReference>
<organism evidence="1 2">
    <name type="scientific">Mytilus galloprovincialis</name>
    <name type="common">Mediterranean mussel</name>
    <dbReference type="NCBI Taxonomy" id="29158"/>
    <lineage>
        <taxon>Eukaryota</taxon>
        <taxon>Metazoa</taxon>
        <taxon>Spiralia</taxon>
        <taxon>Lophotrochozoa</taxon>
        <taxon>Mollusca</taxon>
        <taxon>Bivalvia</taxon>
        <taxon>Autobranchia</taxon>
        <taxon>Pteriomorphia</taxon>
        <taxon>Mytilida</taxon>
        <taxon>Mytiloidea</taxon>
        <taxon>Mytilidae</taxon>
        <taxon>Mytilinae</taxon>
        <taxon>Mytilus</taxon>
    </lineage>
</organism>
<accession>A0A3L5TQF5</accession>
<proteinExistence type="predicted"/>
<gene>
    <name evidence="1" type="ORF">AM593_02264</name>
</gene>
<dbReference type="OrthoDB" id="6107808at2759"/>
<dbReference type="Proteomes" id="UP000266721">
    <property type="component" value="Unassembled WGS sequence"/>
</dbReference>